<evidence type="ECO:0000256" key="1">
    <source>
        <dbReference type="SAM" id="MobiDB-lite"/>
    </source>
</evidence>
<dbReference type="InterPro" id="IPR027461">
    <property type="entry name" value="Carboxypeptidase_A_C_sf"/>
</dbReference>
<accession>W0FVA5</accession>
<organism evidence="3">
    <name type="scientific">uncultured bacterium Contig1763</name>
    <dbReference type="NCBI Taxonomy" id="1393507"/>
    <lineage>
        <taxon>Bacteria</taxon>
        <taxon>environmental samples</taxon>
    </lineage>
</organism>
<dbReference type="SUPFAM" id="SSF141986">
    <property type="entry name" value="LD-carboxypeptidase A C-terminal domain-like"/>
    <property type="match status" value="1"/>
</dbReference>
<evidence type="ECO:0000313" key="3">
    <source>
        <dbReference type="EMBL" id="AHF27170.1"/>
    </source>
</evidence>
<feature type="compositionally biased region" description="Basic and acidic residues" evidence="1">
    <location>
        <begin position="1"/>
        <end position="12"/>
    </location>
</feature>
<protein>
    <submittedName>
        <fullName evidence="3">Peptidase U61 LD-carboxypeptidase A</fullName>
    </submittedName>
</protein>
<dbReference type="PANTHER" id="PTHR30237">
    <property type="entry name" value="MURAMOYLTETRAPEPTIDE CARBOXYPEPTIDASE"/>
    <property type="match status" value="1"/>
</dbReference>
<dbReference type="InterPro" id="IPR040921">
    <property type="entry name" value="Peptidase_S66C"/>
</dbReference>
<reference evidence="3" key="1">
    <citation type="journal article" date="2013" name="PLoS ONE">
        <title>Metagenomic insights into the carbohydrate-active enzymes carried by the microorganisms adhering to solid digesta in the rumen of cows.</title>
        <authorList>
            <person name="Wang L."/>
            <person name="Hatem A."/>
            <person name="Catalyurek U.V."/>
            <person name="Morrison M."/>
            <person name="Yu Z."/>
        </authorList>
    </citation>
    <scope>NUCLEOTIDE SEQUENCE</scope>
</reference>
<keyword evidence="3" id="KW-0645">Protease</keyword>
<dbReference type="AlphaFoldDB" id="W0FVA5"/>
<sequence>MKRSSRYERFPDNDEIEDPKDVIPWTPGTGYKVLQGSGKVRGQVIAVCGGPLWQIMGTKYFPGPDIWEDSIIALEHGSIYGSKVAGLHELRAFAAAGVFDKAKAVITGPLDEDNEETIIKVICNEVHRPDMVILENVDYIHRTPMTILPTGAWMEIDCDGPEIKILEPGVS</sequence>
<dbReference type="GO" id="GO:0004180">
    <property type="term" value="F:carboxypeptidase activity"/>
    <property type="evidence" value="ECO:0007669"/>
    <property type="project" value="UniProtKB-KW"/>
</dbReference>
<feature type="domain" description="LD-carboxypeptidase C-terminal" evidence="2">
    <location>
        <begin position="42"/>
        <end position="156"/>
    </location>
</feature>
<dbReference type="Gene3D" id="3.50.30.60">
    <property type="entry name" value="LD-carboxypeptidase A C-terminal domain-like"/>
    <property type="match status" value="1"/>
</dbReference>
<name>W0FVA5_9BACT</name>
<dbReference type="InterPro" id="IPR003507">
    <property type="entry name" value="S66_fam"/>
</dbReference>
<dbReference type="EMBL" id="KC247075">
    <property type="protein sequence ID" value="AHF27170.1"/>
    <property type="molecule type" value="Genomic_DNA"/>
</dbReference>
<proteinExistence type="predicted"/>
<dbReference type="PANTHER" id="PTHR30237:SF4">
    <property type="entry name" value="LD-CARBOXYPEPTIDASE C-TERMINAL DOMAIN-CONTAINING PROTEIN"/>
    <property type="match status" value="1"/>
</dbReference>
<keyword evidence="3" id="KW-0121">Carboxypeptidase</keyword>
<dbReference type="Pfam" id="PF17676">
    <property type="entry name" value="Peptidase_S66C"/>
    <property type="match status" value="1"/>
</dbReference>
<evidence type="ECO:0000259" key="2">
    <source>
        <dbReference type="Pfam" id="PF17676"/>
    </source>
</evidence>
<keyword evidence="3" id="KW-0378">Hydrolase</keyword>
<feature type="region of interest" description="Disordered" evidence="1">
    <location>
        <begin position="1"/>
        <end position="21"/>
    </location>
</feature>